<keyword evidence="2" id="KW-1185">Reference proteome</keyword>
<accession>A0ABM9YMY2</accession>
<gene>
    <name evidence="1" type="ORF">ACIRA0001_3065</name>
</gene>
<evidence type="ECO:0008006" key="3">
    <source>
        <dbReference type="Google" id="ProtNLM"/>
    </source>
</evidence>
<proteinExistence type="predicted"/>
<dbReference type="Proteomes" id="UP000018419">
    <property type="component" value="Unassembled WGS sequence"/>
</dbReference>
<dbReference type="EMBL" id="ACVR01000041">
    <property type="protein sequence ID" value="EET82378.1"/>
    <property type="molecule type" value="Genomic_DNA"/>
</dbReference>
<evidence type="ECO:0000313" key="2">
    <source>
        <dbReference type="Proteomes" id="UP000018419"/>
    </source>
</evidence>
<sequence>MPVLARVCTIVLLGALMGGCDLSQSETRESSPLSQGQLPSLNNINYTDESLVTGRKLTEVAGRASLPVLQNEQNEEVRSTNLQYAGRYYTQVPCQDAFVNCGKGRAEYILNLLPDGSAHRMIATFGRVQPGVDRPDTAQRRFYRRDHWSVDQAKNEIIVHLAEGVNFYYRVDPKQNLVMNLYKTLHANDQRIIQTFIQQHPLPEQPYKLVKDAVEF</sequence>
<dbReference type="PROSITE" id="PS51257">
    <property type="entry name" value="PROKAR_LIPOPROTEIN"/>
    <property type="match status" value="1"/>
</dbReference>
<reference evidence="1 2" key="1">
    <citation type="submission" date="2009-07" db="EMBL/GenBank/DDBJ databases">
        <authorList>
            <person name="Madupu R."/>
            <person name="Durkin A.S."/>
            <person name="Torralba M."/>
            <person name="Methe B."/>
            <person name="Sutton G.G."/>
            <person name="Strausberg R.L."/>
            <person name="Nelson K.E."/>
        </authorList>
    </citation>
    <scope>NUCLEOTIDE SEQUENCE [LARGE SCALE GENOMIC DNA]</scope>
    <source>
        <strain evidence="1 2">SK82</strain>
    </source>
</reference>
<organism evidence="1 2">
    <name type="scientific">Acinetobacter radioresistens SK82</name>
    <dbReference type="NCBI Taxonomy" id="596318"/>
    <lineage>
        <taxon>Bacteria</taxon>
        <taxon>Pseudomonadati</taxon>
        <taxon>Pseudomonadota</taxon>
        <taxon>Gammaproteobacteria</taxon>
        <taxon>Moraxellales</taxon>
        <taxon>Moraxellaceae</taxon>
        <taxon>Acinetobacter</taxon>
    </lineage>
</organism>
<name>A0ABM9YMY2_ACIRA</name>
<comment type="caution">
    <text evidence="1">The sequence shown here is derived from an EMBL/GenBank/DDBJ whole genome shotgun (WGS) entry which is preliminary data.</text>
</comment>
<evidence type="ECO:0000313" key="1">
    <source>
        <dbReference type="EMBL" id="EET82378.1"/>
    </source>
</evidence>
<protein>
    <recommendedName>
        <fullName evidence="3">Lipoprotein</fullName>
    </recommendedName>
</protein>